<dbReference type="GO" id="GO:0000272">
    <property type="term" value="P:polysaccharide catabolic process"/>
    <property type="evidence" value="ECO:0007669"/>
    <property type="project" value="InterPro"/>
</dbReference>
<dbReference type="KEGG" id="pbas:SMSP2_02948"/>
<protein>
    <recommendedName>
        <fullName evidence="3">Dockerin domain-containing protein</fullName>
    </recommendedName>
</protein>
<name>A0A1Q2MIZ8_9BACT</name>
<accession>A0A1Q2MIZ8</accession>
<evidence type="ECO:0000313" key="2">
    <source>
        <dbReference type="Proteomes" id="UP000188181"/>
    </source>
</evidence>
<dbReference type="Proteomes" id="UP000188181">
    <property type="component" value="Chromosome"/>
</dbReference>
<proteinExistence type="predicted"/>
<dbReference type="SUPFAM" id="SSF63446">
    <property type="entry name" value="Type I dockerin domain"/>
    <property type="match status" value="1"/>
</dbReference>
<dbReference type="Pfam" id="PF00404">
    <property type="entry name" value="Dockerin_1"/>
    <property type="match status" value="1"/>
</dbReference>
<dbReference type="Gene3D" id="1.10.1330.10">
    <property type="entry name" value="Dockerin domain"/>
    <property type="match status" value="1"/>
</dbReference>
<evidence type="ECO:0000313" key="1">
    <source>
        <dbReference type="EMBL" id="AQQ72558.1"/>
    </source>
</evidence>
<dbReference type="InterPro" id="IPR002105">
    <property type="entry name" value="Dockerin_1_rpt"/>
</dbReference>
<dbReference type="AlphaFoldDB" id="A0A1Q2MIZ8"/>
<dbReference type="GO" id="GO:0004553">
    <property type="term" value="F:hydrolase activity, hydrolyzing O-glycosyl compounds"/>
    <property type="evidence" value="ECO:0007669"/>
    <property type="project" value="InterPro"/>
</dbReference>
<sequence>MDEIAVTVNNLNPDVRVVTSDEFIEQIYINLSPCGTAPAKADINNDCKVNLEDFSIFSQQWLKISSSSADIRQDGLIDQKDLNDFSLQWLE</sequence>
<dbReference type="InterPro" id="IPR036439">
    <property type="entry name" value="Dockerin_dom_sf"/>
</dbReference>
<gene>
    <name evidence="1" type="ORF">SMSP2_02948</name>
</gene>
<keyword evidence="2" id="KW-1185">Reference proteome</keyword>
<evidence type="ECO:0008006" key="3">
    <source>
        <dbReference type="Google" id="ProtNLM"/>
    </source>
</evidence>
<reference evidence="2" key="1">
    <citation type="submission" date="2017-02" db="EMBL/GenBank/DDBJ databases">
        <title>Comparative genomics and description of representatives of a novel lineage of planctomycetes thriving in anoxic sediments.</title>
        <authorList>
            <person name="Spring S."/>
            <person name="Bunk B."/>
            <person name="Sproer C."/>
        </authorList>
    </citation>
    <scope>NUCLEOTIDE SEQUENCE [LARGE SCALE GENOMIC DNA]</scope>
    <source>
        <strain evidence="2">SM-Chi-D1</strain>
    </source>
</reference>
<dbReference type="EMBL" id="CP019646">
    <property type="protein sequence ID" value="AQQ72558.1"/>
    <property type="molecule type" value="Genomic_DNA"/>
</dbReference>
<organism evidence="1 2">
    <name type="scientific">Limihaloglobus sulfuriphilus</name>
    <dbReference type="NCBI Taxonomy" id="1851148"/>
    <lineage>
        <taxon>Bacteria</taxon>
        <taxon>Pseudomonadati</taxon>
        <taxon>Planctomycetota</taxon>
        <taxon>Phycisphaerae</taxon>
        <taxon>Sedimentisphaerales</taxon>
        <taxon>Sedimentisphaeraceae</taxon>
        <taxon>Limihaloglobus</taxon>
    </lineage>
</organism>